<reference evidence="1 2" key="1">
    <citation type="submission" date="2024-01" db="EMBL/GenBank/DDBJ databases">
        <title>The genomes of 5 underutilized Papilionoideae crops provide insights into root nodulation and disease resistance.</title>
        <authorList>
            <person name="Yuan L."/>
        </authorList>
    </citation>
    <scope>NUCLEOTIDE SEQUENCE [LARGE SCALE GENOMIC DNA]</scope>
    <source>
        <strain evidence="1">LY-2023</strain>
        <tissue evidence="1">Leaf</tissue>
    </source>
</reference>
<name>A0AAN9PF15_CLITE</name>
<dbReference type="EMBL" id="JAYKXN010000004">
    <property type="protein sequence ID" value="KAK7295129.1"/>
    <property type="molecule type" value="Genomic_DNA"/>
</dbReference>
<gene>
    <name evidence="1" type="ORF">RJT34_18033</name>
</gene>
<comment type="caution">
    <text evidence="1">The sequence shown here is derived from an EMBL/GenBank/DDBJ whole genome shotgun (WGS) entry which is preliminary data.</text>
</comment>
<sequence length="101" mass="11170">MIECCNSCNVSRMMCLFSLGFRDHALECNLTPNGLDKIAKVEENRDRPKLSHIRISRCNFTSGANSGVFKNTSAVYFSSFLFHTTFPYASSSASGSKGWAT</sequence>
<evidence type="ECO:0000313" key="1">
    <source>
        <dbReference type="EMBL" id="KAK7295129.1"/>
    </source>
</evidence>
<dbReference type="Proteomes" id="UP001359559">
    <property type="component" value="Unassembled WGS sequence"/>
</dbReference>
<proteinExistence type="predicted"/>
<keyword evidence="2" id="KW-1185">Reference proteome</keyword>
<accession>A0AAN9PF15</accession>
<evidence type="ECO:0000313" key="2">
    <source>
        <dbReference type="Proteomes" id="UP001359559"/>
    </source>
</evidence>
<protein>
    <submittedName>
        <fullName evidence="1">Uncharacterized protein</fullName>
    </submittedName>
</protein>
<dbReference type="AlphaFoldDB" id="A0AAN9PF15"/>
<organism evidence="1 2">
    <name type="scientific">Clitoria ternatea</name>
    <name type="common">Butterfly pea</name>
    <dbReference type="NCBI Taxonomy" id="43366"/>
    <lineage>
        <taxon>Eukaryota</taxon>
        <taxon>Viridiplantae</taxon>
        <taxon>Streptophyta</taxon>
        <taxon>Embryophyta</taxon>
        <taxon>Tracheophyta</taxon>
        <taxon>Spermatophyta</taxon>
        <taxon>Magnoliopsida</taxon>
        <taxon>eudicotyledons</taxon>
        <taxon>Gunneridae</taxon>
        <taxon>Pentapetalae</taxon>
        <taxon>rosids</taxon>
        <taxon>fabids</taxon>
        <taxon>Fabales</taxon>
        <taxon>Fabaceae</taxon>
        <taxon>Papilionoideae</taxon>
        <taxon>50 kb inversion clade</taxon>
        <taxon>NPAAA clade</taxon>
        <taxon>indigoferoid/millettioid clade</taxon>
        <taxon>Phaseoleae</taxon>
        <taxon>Clitoria</taxon>
    </lineage>
</organism>